<gene>
    <name evidence="4" type="ORF">AO384_0886</name>
</gene>
<evidence type="ECO:0000256" key="2">
    <source>
        <dbReference type="SAM" id="SignalP"/>
    </source>
</evidence>
<dbReference type="Proteomes" id="UP000078228">
    <property type="component" value="Unassembled WGS sequence"/>
</dbReference>
<dbReference type="InterPro" id="IPR011250">
    <property type="entry name" value="OMP/PagP_B-barrel"/>
</dbReference>
<dbReference type="InterPro" id="IPR027385">
    <property type="entry name" value="Beta-barrel_OMP"/>
</dbReference>
<keyword evidence="5" id="KW-1185">Reference proteome</keyword>
<feature type="signal peptide" evidence="2">
    <location>
        <begin position="1"/>
        <end position="23"/>
    </location>
</feature>
<evidence type="ECO:0000313" key="5">
    <source>
        <dbReference type="Proteomes" id="UP000078228"/>
    </source>
</evidence>
<dbReference type="AlphaFoldDB" id="A0A198UJ82"/>
<comment type="caution">
    <text evidence="4">The sequence shown here is derived from an EMBL/GenBank/DDBJ whole genome shotgun (WGS) entry which is preliminary data.</text>
</comment>
<dbReference type="RefSeq" id="WP_064611809.1">
    <property type="nucleotide sequence ID" value="NZ_LXHB01000133.1"/>
</dbReference>
<dbReference type="PATRIC" id="fig|480.237.peg.1538"/>
<evidence type="ECO:0000259" key="3">
    <source>
        <dbReference type="Pfam" id="PF13505"/>
    </source>
</evidence>
<feature type="domain" description="Outer membrane protein beta-barrel" evidence="3">
    <location>
        <begin position="14"/>
        <end position="180"/>
    </location>
</feature>
<dbReference type="SUPFAM" id="SSF56925">
    <property type="entry name" value="OMPA-like"/>
    <property type="match status" value="1"/>
</dbReference>
<evidence type="ECO:0000256" key="1">
    <source>
        <dbReference type="ARBA" id="ARBA00022729"/>
    </source>
</evidence>
<dbReference type="Pfam" id="PF13505">
    <property type="entry name" value="OMP_b-brl"/>
    <property type="match status" value="1"/>
</dbReference>
<accession>A0A198UJ82</accession>
<dbReference type="Gene3D" id="2.40.160.20">
    <property type="match status" value="1"/>
</dbReference>
<dbReference type="EMBL" id="LXHC01000017">
    <property type="protein sequence ID" value="OAU96528.1"/>
    <property type="molecule type" value="Genomic_DNA"/>
</dbReference>
<keyword evidence="1 2" id="KW-0732">Signal</keyword>
<evidence type="ECO:0000313" key="4">
    <source>
        <dbReference type="EMBL" id="OAU96528.1"/>
    </source>
</evidence>
<proteinExistence type="predicted"/>
<protein>
    <recommendedName>
        <fullName evidence="3">Outer membrane protein beta-barrel domain-containing protein</fullName>
    </recommendedName>
</protein>
<reference evidence="4 5" key="1">
    <citation type="journal article" date="2016" name="Genome Biol. Evol.">
        <title>Comparative Genomic Analyses of the Moraxella catarrhalis Serosensitive and Seroresistant Lineages Demonstrate Their Independent Evolution.</title>
        <authorList>
            <person name="Earl J.P."/>
            <person name="de Vries S.P."/>
            <person name="Ahmed A."/>
            <person name="Powell E."/>
            <person name="Schultz M.P."/>
            <person name="Hermans P.W."/>
            <person name="Hill D.J."/>
            <person name="Zhou Z."/>
            <person name="Constantinidou C.I."/>
            <person name="Hu F.Z."/>
            <person name="Bootsma H.J."/>
            <person name="Ehrlich G.D."/>
        </authorList>
    </citation>
    <scope>NUCLEOTIDE SEQUENCE [LARGE SCALE GENOMIC DNA]</scope>
    <source>
        <strain evidence="4 5">Z7542</strain>
    </source>
</reference>
<organism evidence="4 5">
    <name type="scientific">Moraxella catarrhalis</name>
    <name type="common">Branhamella catarrhalis</name>
    <dbReference type="NCBI Taxonomy" id="480"/>
    <lineage>
        <taxon>Bacteria</taxon>
        <taxon>Pseudomonadati</taxon>
        <taxon>Pseudomonadota</taxon>
        <taxon>Gammaproteobacteria</taxon>
        <taxon>Moraxellales</taxon>
        <taxon>Moraxellaceae</taxon>
        <taxon>Moraxella</taxon>
    </lineage>
</organism>
<sequence length="181" mass="19002">MKTLSKTLLALSASSLLAVSANAAISYGTSAEAQPYVGVKIGQINADQIDGKNTAYGVYAGYNFDQNFGAEIEYVGSDTKDFNVGARPVEGDVKSFGAYGTYRYNFINTPFYAKGKLGIAKTKVDVTSRDAIAYSNKSDKTSLAGGVGVGFKPLANVGVEASYNYLSEDANAISLGAHLAF</sequence>
<dbReference type="OrthoDB" id="6265027at2"/>
<feature type="chain" id="PRO_5008279773" description="Outer membrane protein beta-barrel domain-containing protein" evidence="2">
    <location>
        <begin position="24"/>
        <end position="181"/>
    </location>
</feature>
<name>A0A198UJ82_MORCA</name>